<evidence type="ECO:0000313" key="3">
    <source>
        <dbReference type="Proteomes" id="UP000484842"/>
    </source>
</evidence>
<dbReference type="AlphaFoldDB" id="A0A7X1NVN7"/>
<evidence type="ECO:0000313" key="2">
    <source>
        <dbReference type="EMBL" id="MPY66675.1"/>
    </source>
</evidence>
<sequence length="125" mass="13588">MDQLTPTELLAALTGMGGLLLSGLTLLLRGREAAWTQAAGLRGEVRAELGELRGQVAAREAELEAARARLTGLEDEVSALHLDRRLLLDYLRDVAGGHFGPGWCGRRARDLLRRLEQEREGGSVC</sequence>
<organism evidence="2 3">
    <name type="scientific">Deinococcus terrestris</name>
    <dbReference type="NCBI Taxonomy" id="2651870"/>
    <lineage>
        <taxon>Bacteria</taxon>
        <taxon>Thermotogati</taxon>
        <taxon>Deinococcota</taxon>
        <taxon>Deinococci</taxon>
        <taxon>Deinococcales</taxon>
        <taxon>Deinococcaceae</taxon>
        <taxon>Deinococcus</taxon>
    </lineage>
</organism>
<dbReference type="RefSeq" id="WP_152870970.1">
    <property type="nucleotide sequence ID" value="NZ_WBSL01000002.1"/>
</dbReference>
<gene>
    <name evidence="2" type="ORF">F8S09_08205</name>
</gene>
<proteinExistence type="predicted"/>
<evidence type="ECO:0000256" key="1">
    <source>
        <dbReference type="SAM" id="Coils"/>
    </source>
</evidence>
<protein>
    <submittedName>
        <fullName evidence="2">Uncharacterized protein</fullName>
    </submittedName>
</protein>
<keyword evidence="1" id="KW-0175">Coiled coil</keyword>
<reference evidence="2 3" key="1">
    <citation type="submission" date="2019-10" db="EMBL/GenBank/DDBJ databases">
        <title>Deinococcus sp. isolated from soil.</title>
        <authorList>
            <person name="Li Y."/>
            <person name="Wang J."/>
        </authorList>
    </citation>
    <scope>NUCLEOTIDE SEQUENCE [LARGE SCALE GENOMIC DNA]</scope>
    <source>
        <strain evidence="2 3">SDU3-2</strain>
    </source>
</reference>
<dbReference type="Proteomes" id="UP000484842">
    <property type="component" value="Unassembled WGS sequence"/>
</dbReference>
<dbReference type="EMBL" id="WBSL01000002">
    <property type="protein sequence ID" value="MPY66675.1"/>
    <property type="molecule type" value="Genomic_DNA"/>
</dbReference>
<accession>A0A7X1NVN7</accession>
<name>A0A7X1NVN7_9DEIO</name>
<keyword evidence="3" id="KW-1185">Reference proteome</keyword>
<comment type="caution">
    <text evidence="2">The sequence shown here is derived from an EMBL/GenBank/DDBJ whole genome shotgun (WGS) entry which is preliminary data.</text>
</comment>
<feature type="coiled-coil region" evidence="1">
    <location>
        <begin position="49"/>
        <end position="83"/>
    </location>
</feature>